<dbReference type="SUPFAM" id="SSF54909">
    <property type="entry name" value="Dimeric alpha+beta barrel"/>
    <property type="match status" value="1"/>
</dbReference>
<evidence type="ECO:0000313" key="3">
    <source>
        <dbReference type="Proteomes" id="UP000019140"/>
    </source>
</evidence>
<evidence type="ECO:0000313" key="2">
    <source>
        <dbReference type="EMBL" id="ETX08831.1"/>
    </source>
</evidence>
<reference evidence="2 3" key="1">
    <citation type="journal article" date="2014" name="Nature">
        <title>An environmental bacterial taxon with a large and distinct metabolic repertoire.</title>
        <authorList>
            <person name="Wilson M.C."/>
            <person name="Mori T."/>
            <person name="Ruckert C."/>
            <person name="Uria A.R."/>
            <person name="Helf M.J."/>
            <person name="Takada K."/>
            <person name="Gernert C."/>
            <person name="Steffens U.A."/>
            <person name="Heycke N."/>
            <person name="Schmitt S."/>
            <person name="Rinke C."/>
            <person name="Helfrich E.J."/>
            <person name="Brachmann A.O."/>
            <person name="Gurgui C."/>
            <person name="Wakimoto T."/>
            <person name="Kracht M."/>
            <person name="Crusemann M."/>
            <person name="Hentschel U."/>
            <person name="Abe I."/>
            <person name="Matsunaga S."/>
            <person name="Kalinowski J."/>
            <person name="Takeyama H."/>
            <person name="Piel J."/>
        </authorList>
    </citation>
    <scope>NUCLEOTIDE SEQUENCE [LARGE SCALE GENOMIC DNA]</scope>
    <source>
        <strain evidence="3">TSY2</strain>
    </source>
</reference>
<dbReference type="HOGENOM" id="CLU_145407_1_0_7"/>
<dbReference type="EMBL" id="AZHX01000125">
    <property type="protein sequence ID" value="ETX08831.1"/>
    <property type="molecule type" value="Genomic_DNA"/>
</dbReference>
<dbReference type="Gene3D" id="3.30.70.100">
    <property type="match status" value="1"/>
</dbReference>
<evidence type="ECO:0000259" key="1">
    <source>
        <dbReference type="Pfam" id="PF07045"/>
    </source>
</evidence>
<organism evidence="2 3">
    <name type="scientific">Candidatus Entotheonella gemina</name>
    <dbReference type="NCBI Taxonomy" id="1429439"/>
    <lineage>
        <taxon>Bacteria</taxon>
        <taxon>Pseudomonadati</taxon>
        <taxon>Nitrospinota/Tectimicrobiota group</taxon>
        <taxon>Candidatus Tectimicrobiota</taxon>
        <taxon>Candidatus Entotheonellia</taxon>
        <taxon>Candidatus Entotheonellales</taxon>
        <taxon>Candidatus Entotheonellaceae</taxon>
        <taxon>Candidatus Entotheonella</taxon>
    </lineage>
</organism>
<accession>W4MG10</accession>
<dbReference type="InterPro" id="IPR010753">
    <property type="entry name" value="DUF1330"/>
</dbReference>
<gene>
    <name evidence="2" type="ORF">ETSY2_03110</name>
</gene>
<dbReference type="AlphaFoldDB" id="W4MG10"/>
<protein>
    <recommendedName>
        <fullName evidence="1">DUF1330 domain-containing protein</fullName>
    </recommendedName>
</protein>
<dbReference type="Pfam" id="PF07045">
    <property type="entry name" value="DUF1330"/>
    <property type="match status" value="1"/>
</dbReference>
<proteinExistence type="predicted"/>
<comment type="caution">
    <text evidence="2">The sequence shown here is derived from an EMBL/GenBank/DDBJ whole genome shotgun (WGS) entry which is preliminary data.</text>
</comment>
<dbReference type="Proteomes" id="UP000019140">
    <property type="component" value="Unassembled WGS sequence"/>
</dbReference>
<feature type="domain" description="DUF1330" evidence="1">
    <location>
        <begin position="11"/>
        <end position="104"/>
    </location>
</feature>
<name>W4MG10_9BACT</name>
<keyword evidence="3" id="KW-1185">Reference proteome</keyword>
<sequence length="105" mass="12231">MHNDVGSTSWSGYFVAQVQVENREVYQQYVDGVLPIVRKYDGEVLVAHDDVDVLEGVWNPQRTIVLKFPTVERVKEWYESPEYQEHMKLRHQSSQANAIIVKGLR</sequence>
<dbReference type="PANTHER" id="PTHR41521:SF4">
    <property type="entry name" value="BLR0684 PROTEIN"/>
    <property type="match status" value="1"/>
</dbReference>
<dbReference type="InterPro" id="IPR011008">
    <property type="entry name" value="Dimeric_a/b-barrel"/>
</dbReference>
<dbReference type="PANTHER" id="PTHR41521">
    <property type="match status" value="1"/>
</dbReference>